<keyword evidence="1" id="KW-1133">Transmembrane helix</keyword>
<evidence type="ECO:0000313" key="2">
    <source>
        <dbReference type="EMBL" id="GJE86077.1"/>
    </source>
</evidence>
<reference evidence="2 3" key="1">
    <citation type="submission" date="2021-08" db="EMBL/GenBank/DDBJ databases">
        <title>Draft Genome Sequence of Phanerochaete sordida strain YK-624.</title>
        <authorList>
            <person name="Mori T."/>
            <person name="Dohra H."/>
            <person name="Suzuki T."/>
            <person name="Kawagishi H."/>
            <person name="Hirai H."/>
        </authorList>
    </citation>
    <scope>NUCLEOTIDE SEQUENCE [LARGE SCALE GENOMIC DNA]</scope>
    <source>
        <strain evidence="2 3">YK-624</strain>
    </source>
</reference>
<feature type="transmembrane region" description="Helical" evidence="1">
    <location>
        <begin position="71"/>
        <end position="92"/>
    </location>
</feature>
<keyword evidence="1" id="KW-0472">Membrane</keyword>
<feature type="transmembrane region" description="Helical" evidence="1">
    <location>
        <begin position="45"/>
        <end position="65"/>
    </location>
</feature>
<gene>
    <name evidence="2" type="ORF">PsYK624_021570</name>
</gene>
<keyword evidence="1" id="KW-0812">Transmembrane</keyword>
<evidence type="ECO:0000256" key="1">
    <source>
        <dbReference type="SAM" id="Phobius"/>
    </source>
</evidence>
<dbReference type="OrthoDB" id="2564232at2759"/>
<keyword evidence="3" id="KW-1185">Reference proteome</keyword>
<dbReference type="AlphaFoldDB" id="A0A9P3FZG2"/>
<comment type="caution">
    <text evidence="2">The sequence shown here is derived from an EMBL/GenBank/DDBJ whole genome shotgun (WGS) entry which is preliminary data.</text>
</comment>
<organism evidence="2 3">
    <name type="scientific">Phanerochaete sordida</name>
    <dbReference type="NCBI Taxonomy" id="48140"/>
    <lineage>
        <taxon>Eukaryota</taxon>
        <taxon>Fungi</taxon>
        <taxon>Dikarya</taxon>
        <taxon>Basidiomycota</taxon>
        <taxon>Agaricomycotina</taxon>
        <taxon>Agaricomycetes</taxon>
        <taxon>Polyporales</taxon>
        <taxon>Phanerochaetaceae</taxon>
        <taxon>Phanerochaete</taxon>
    </lineage>
</organism>
<evidence type="ECO:0000313" key="3">
    <source>
        <dbReference type="Proteomes" id="UP000703269"/>
    </source>
</evidence>
<name>A0A9P3FZG2_9APHY</name>
<protein>
    <submittedName>
        <fullName evidence="2">Uncharacterized protein</fullName>
    </submittedName>
</protein>
<dbReference type="EMBL" id="BPQB01000003">
    <property type="protein sequence ID" value="GJE86077.1"/>
    <property type="molecule type" value="Genomic_DNA"/>
</dbReference>
<sequence>MADRTAKIRPYKGDDPDQRLVRFTVGKAAMEGLAVANAKTYMHPLFFVVWTALSAVLIQWFNWWPNLGMPWWAWLKPIPAFAAFLVPLMFLVDLQNRPSFEEAMTKVLHGPDMIDLAAYYSRSSASGLWLLEFGDKFVGLIAMDASLDATSDETFDTKATPAQIDALKKRYNKKGTSQVASIRHFYVMEEYRAALVQEDLLHYAVTQAFTKDPKVKVIKGADSELERWKVRAYAKEGFTVENALKRIGLVGWKVRFRELTREKWEELQKKAQRM</sequence>
<dbReference type="Proteomes" id="UP000703269">
    <property type="component" value="Unassembled WGS sequence"/>
</dbReference>
<accession>A0A9P3FZG2</accession>
<proteinExistence type="predicted"/>